<accession>A0A0V0GP19</accession>
<dbReference type="EMBL" id="GEDG01033956">
    <property type="protein sequence ID" value="JAP09986.1"/>
    <property type="molecule type" value="Transcribed_RNA"/>
</dbReference>
<evidence type="ECO:0000313" key="1">
    <source>
        <dbReference type="EMBL" id="JAP09986.1"/>
    </source>
</evidence>
<sequence>MERVSLWMVWNQIAQKHIPHSIHVNLDEKSQNLQNDSGNQLEFGGPSAALDEEVGTYGGKEYICAFSPFIIWREVC</sequence>
<reference evidence="1" key="1">
    <citation type="submission" date="2015-12" db="EMBL/GenBank/DDBJ databases">
        <title>Gene expression during late stages of embryo sac development: a critical building block for successful pollen-pistil interactions.</title>
        <authorList>
            <person name="Liu Y."/>
            <person name="Joly V."/>
            <person name="Sabar M."/>
            <person name="Matton D.P."/>
        </authorList>
    </citation>
    <scope>NUCLEOTIDE SEQUENCE</scope>
</reference>
<proteinExistence type="predicted"/>
<protein>
    <submittedName>
        <fullName evidence="1">Putative ovule protein</fullName>
    </submittedName>
</protein>
<dbReference type="AlphaFoldDB" id="A0A0V0GP19"/>
<organism evidence="1">
    <name type="scientific">Solanum chacoense</name>
    <name type="common">Chaco potato</name>
    <dbReference type="NCBI Taxonomy" id="4108"/>
    <lineage>
        <taxon>Eukaryota</taxon>
        <taxon>Viridiplantae</taxon>
        <taxon>Streptophyta</taxon>
        <taxon>Embryophyta</taxon>
        <taxon>Tracheophyta</taxon>
        <taxon>Spermatophyta</taxon>
        <taxon>Magnoliopsida</taxon>
        <taxon>eudicotyledons</taxon>
        <taxon>Gunneridae</taxon>
        <taxon>Pentapetalae</taxon>
        <taxon>asterids</taxon>
        <taxon>lamiids</taxon>
        <taxon>Solanales</taxon>
        <taxon>Solanaceae</taxon>
        <taxon>Solanoideae</taxon>
        <taxon>Solaneae</taxon>
        <taxon>Solanum</taxon>
    </lineage>
</organism>
<name>A0A0V0GP19_SOLCH</name>